<dbReference type="Proteomes" id="UP000032232">
    <property type="component" value="Unassembled WGS sequence"/>
</dbReference>
<keyword evidence="4" id="KW-1185">Reference proteome</keyword>
<dbReference type="OrthoDB" id="5702018at2"/>
<feature type="domain" description="DUF1206" evidence="2">
    <location>
        <begin position="13"/>
        <end position="78"/>
    </location>
</feature>
<keyword evidence="1" id="KW-1133">Transmembrane helix</keyword>
<accession>A0A0D1CMH2</accession>
<feature type="transmembrane region" description="Helical" evidence="1">
    <location>
        <begin position="232"/>
        <end position="253"/>
    </location>
</feature>
<protein>
    <recommendedName>
        <fullName evidence="2">DUF1206 domain-containing protein</fullName>
    </recommendedName>
</protein>
<dbReference type="Pfam" id="PF06724">
    <property type="entry name" value="DUF1206"/>
    <property type="match status" value="3"/>
</dbReference>
<sequence>MSDYRWAIPVMRAGYAGRGVTYLAVAGLSLWAIWRGGEAQGTGSALRSLSDSGWGVAVLWFVAIGLFAYTIWRGIDAAEDLEEYGDDAEGLVSRAGMIVTGLIHGAIAALALSLALGLGLSSGGGEEDTVSRAVGAVLDWPGGRWLVGFAATCTIGSGIYYILKGWKAKYREKLAANEFTRNYDWALRAGVMCNGLLILIIGGFLAIAAWRASEAPAGGLGAAFDWLASQPFGNLLVVAICIGLLGFAFFCFVNAAYRIIPRVPHDDIESLAHKLKAAS</sequence>
<comment type="caution">
    <text evidence="3">The sequence shown here is derived from an EMBL/GenBank/DDBJ whole genome shotgun (WGS) entry which is preliminary data.</text>
</comment>
<feature type="transmembrane region" description="Helical" evidence="1">
    <location>
        <begin position="96"/>
        <end position="122"/>
    </location>
</feature>
<dbReference type="PATRIC" id="fig|935700.4.peg.2322"/>
<organism evidence="3 4">
    <name type="scientific">Jannaschia aquimarina</name>
    <dbReference type="NCBI Taxonomy" id="935700"/>
    <lineage>
        <taxon>Bacteria</taxon>
        <taxon>Pseudomonadati</taxon>
        <taxon>Pseudomonadota</taxon>
        <taxon>Alphaproteobacteria</taxon>
        <taxon>Rhodobacterales</taxon>
        <taxon>Roseobacteraceae</taxon>
        <taxon>Jannaschia</taxon>
    </lineage>
</organism>
<dbReference type="RefSeq" id="WP_043919050.1">
    <property type="nucleotide sequence ID" value="NZ_FZPF01000004.1"/>
</dbReference>
<dbReference type="AlphaFoldDB" id="A0A0D1CMH2"/>
<dbReference type="EMBL" id="JYFE01000041">
    <property type="protein sequence ID" value="KIT15987.1"/>
    <property type="molecule type" value="Genomic_DNA"/>
</dbReference>
<proteinExistence type="predicted"/>
<feature type="domain" description="DUF1206" evidence="2">
    <location>
        <begin position="95"/>
        <end position="167"/>
    </location>
</feature>
<feature type="transmembrane region" description="Helical" evidence="1">
    <location>
        <begin position="54"/>
        <end position="75"/>
    </location>
</feature>
<dbReference type="InterPro" id="IPR009597">
    <property type="entry name" value="DUF1206"/>
</dbReference>
<evidence type="ECO:0000259" key="2">
    <source>
        <dbReference type="Pfam" id="PF06724"/>
    </source>
</evidence>
<name>A0A0D1CMH2_9RHOB</name>
<feature type="transmembrane region" description="Helical" evidence="1">
    <location>
        <begin position="191"/>
        <end position="212"/>
    </location>
</feature>
<feature type="transmembrane region" description="Helical" evidence="1">
    <location>
        <begin position="142"/>
        <end position="163"/>
    </location>
</feature>
<dbReference type="STRING" id="935700.jaqu_22570"/>
<keyword evidence="1" id="KW-0472">Membrane</keyword>
<evidence type="ECO:0000313" key="4">
    <source>
        <dbReference type="Proteomes" id="UP000032232"/>
    </source>
</evidence>
<keyword evidence="1" id="KW-0812">Transmembrane</keyword>
<feature type="transmembrane region" description="Helical" evidence="1">
    <location>
        <begin position="15"/>
        <end position="34"/>
    </location>
</feature>
<evidence type="ECO:0000256" key="1">
    <source>
        <dbReference type="SAM" id="Phobius"/>
    </source>
</evidence>
<feature type="domain" description="DUF1206" evidence="2">
    <location>
        <begin position="189"/>
        <end position="258"/>
    </location>
</feature>
<reference evidence="3 4" key="1">
    <citation type="submission" date="2015-02" db="EMBL/GenBank/DDBJ databases">
        <title>Genome Sequence of Jannaschia aquimarina DSM28248, a member of the Roseobacter clade.</title>
        <authorList>
            <person name="Voget S."/>
            <person name="Daniel R."/>
        </authorList>
    </citation>
    <scope>NUCLEOTIDE SEQUENCE [LARGE SCALE GENOMIC DNA]</scope>
    <source>
        <strain evidence="3 4">GSW-M26</strain>
    </source>
</reference>
<evidence type="ECO:0000313" key="3">
    <source>
        <dbReference type="EMBL" id="KIT15987.1"/>
    </source>
</evidence>
<gene>
    <name evidence="3" type="ORF">jaqu_22570</name>
</gene>